<dbReference type="STRING" id="1797533.A2731_02675"/>
<dbReference type="PANTHER" id="PTHR35024:SF4">
    <property type="entry name" value="POLYMER-FORMING CYTOSKELETAL PROTEIN"/>
    <property type="match status" value="1"/>
</dbReference>
<dbReference type="AlphaFoldDB" id="A0A1G1XT94"/>
<evidence type="ECO:0008006" key="5">
    <source>
        <dbReference type="Google" id="ProtNLM"/>
    </source>
</evidence>
<feature type="region of interest" description="Disordered" evidence="2">
    <location>
        <begin position="108"/>
        <end position="146"/>
    </location>
</feature>
<dbReference type="EMBL" id="MHIC01000051">
    <property type="protein sequence ID" value="OGY43299.1"/>
    <property type="molecule type" value="Genomic_DNA"/>
</dbReference>
<accession>A0A1G1XT94</accession>
<proteinExistence type="inferred from homology"/>
<comment type="similarity">
    <text evidence="1">Belongs to the bactofilin family.</text>
</comment>
<sequence>MFKKEGGVDDVETIIGPSVQVEGDFVAAGDVIIEGMVSGTIKTEKNLKVGEGAKIFASVTAANALIAGEVQGNVKIKENLELTSTAKIFGDVKTKILTIVSGATLQGKCQAGEERKSKPEKISDSEKSKNKERVKEILDEIPGRVQ</sequence>
<evidence type="ECO:0000256" key="1">
    <source>
        <dbReference type="ARBA" id="ARBA00044755"/>
    </source>
</evidence>
<protein>
    <recommendedName>
        <fullName evidence="5">Cell shape determination protein CcmA</fullName>
    </recommendedName>
</protein>
<name>A0A1G1XT94_9BACT</name>
<evidence type="ECO:0000256" key="2">
    <source>
        <dbReference type="SAM" id="MobiDB-lite"/>
    </source>
</evidence>
<gene>
    <name evidence="3" type="ORF">A2731_02675</name>
</gene>
<organism evidence="3 4">
    <name type="scientific">Candidatus Buchananbacteria bacterium RIFCSPHIGHO2_01_FULL_39_8</name>
    <dbReference type="NCBI Taxonomy" id="1797533"/>
    <lineage>
        <taxon>Bacteria</taxon>
        <taxon>Candidatus Buchananiibacteriota</taxon>
    </lineage>
</organism>
<evidence type="ECO:0000313" key="4">
    <source>
        <dbReference type="Proteomes" id="UP000176241"/>
    </source>
</evidence>
<comment type="caution">
    <text evidence="3">The sequence shown here is derived from an EMBL/GenBank/DDBJ whole genome shotgun (WGS) entry which is preliminary data.</text>
</comment>
<evidence type="ECO:0000313" key="3">
    <source>
        <dbReference type="EMBL" id="OGY43299.1"/>
    </source>
</evidence>
<dbReference type="PANTHER" id="PTHR35024">
    <property type="entry name" value="HYPOTHETICAL CYTOSOLIC PROTEIN"/>
    <property type="match status" value="1"/>
</dbReference>
<feature type="compositionally biased region" description="Basic and acidic residues" evidence="2">
    <location>
        <begin position="111"/>
        <end position="146"/>
    </location>
</feature>
<reference evidence="3 4" key="1">
    <citation type="journal article" date="2016" name="Nat. Commun.">
        <title>Thousands of microbial genomes shed light on interconnected biogeochemical processes in an aquifer system.</title>
        <authorList>
            <person name="Anantharaman K."/>
            <person name="Brown C.T."/>
            <person name="Hug L.A."/>
            <person name="Sharon I."/>
            <person name="Castelle C.J."/>
            <person name="Probst A.J."/>
            <person name="Thomas B.C."/>
            <person name="Singh A."/>
            <person name="Wilkins M.J."/>
            <person name="Karaoz U."/>
            <person name="Brodie E.L."/>
            <person name="Williams K.H."/>
            <person name="Hubbard S.S."/>
            <person name="Banfield J.F."/>
        </authorList>
    </citation>
    <scope>NUCLEOTIDE SEQUENCE [LARGE SCALE GENOMIC DNA]</scope>
</reference>
<dbReference type="Proteomes" id="UP000176241">
    <property type="component" value="Unassembled WGS sequence"/>
</dbReference>
<dbReference type="Pfam" id="PF04519">
    <property type="entry name" value="Bactofilin"/>
    <property type="match status" value="1"/>
</dbReference>
<dbReference type="InterPro" id="IPR007607">
    <property type="entry name" value="BacA/B"/>
</dbReference>